<evidence type="ECO:0000256" key="1">
    <source>
        <dbReference type="SAM" id="MobiDB-lite"/>
    </source>
</evidence>
<sequence length="390" mass="40343">MRNNNGRLIAVVASVAVAAVAIGATLAYRQGPQTAKANVAPLTSSPSTTPTPSATPSAPTPPPSATPSKPQSTGTESTVNVNKLPEGRAPQVPYLIGREVRSGARALATIPGKGSVLSVGQIQGAVLAVVMYEPDGDGTELLKLGSGDTVRRTRDVSSLVTTSDQTAAAYAASRLSSLGVTNKGGTVYAESADSVQSLKLPNSWEVQVLAYTDGKVYYRASDTESGPWKLYSWVPTTAKPELIKAVISPTAVSANGSTAAAMPVRNDNGTCSNVVQVPSGTQLFRTCEFQVRGFTPNGATAYGDEDNAEGFCSGISAAFEANSGKVLHKWKGCFQEMSAEDDQHVLVVAYASAVGQTEKVKTAIIRCTIATGACERATPIGTDTQLVIGS</sequence>
<accession>A0A4R4P914</accession>
<dbReference type="Proteomes" id="UP000295075">
    <property type="component" value="Unassembled WGS sequence"/>
</dbReference>
<dbReference type="RefSeq" id="WP_132414681.1">
    <property type="nucleotide sequence ID" value="NZ_SMKA01000299.1"/>
</dbReference>
<evidence type="ECO:0000313" key="3">
    <source>
        <dbReference type="Proteomes" id="UP000295075"/>
    </source>
</evidence>
<comment type="caution">
    <text evidence="2">The sequence shown here is derived from an EMBL/GenBank/DDBJ whole genome shotgun (WGS) entry which is preliminary data.</text>
</comment>
<organism evidence="2 3">
    <name type="scientific">Kribbella albertanoniae</name>
    <dbReference type="NCBI Taxonomy" id="1266829"/>
    <lineage>
        <taxon>Bacteria</taxon>
        <taxon>Bacillati</taxon>
        <taxon>Actinomycetota</taxon>
        <taxon>Actinomycetes</taxon>
        <taxon>Propionibacteriales</taxon>
        <taxon>Kribbellaceae</taxon>
        <taxon>Kribbella</taxon>
    </lineage>
</organism>
<name>A0A4R4P914_9ACTN</name>
<dbReference type="OrthoDB" id="3814002at2"/>
<dbReference type="EMBL" id="SMKA01000299">
    <property type="protein sequence ID" value="TDC16732.1"/>
    <property type="molecule type" value="Genomic_DNA"/>
</dbReference>
<feature type="compositionally biased region" description="Low complexity" evidence="1">
    <location>
        <begin position="40"/>
        <end position="57"/>
    </location>
</feature>
<protein>
    <submittedName>
        <fullName evidence="2">Uncharacterized protein</fullName>
    </submittedName>
</protein>
<feature type="region of interest" description="Disordered" evidence="1">
    <location>
        <begin position="38"/>
        <end position="86"/>
    </location>
</feature>
<reference evidence="2 3" key="1">
    <citation type="submission" date="2019-03" db="EMBL/GenBank/DDBJ databases">
        <title>Draft genome sequences of novel Actinobacteria.</title>
        <authorList>
            <person name="Sahin N."/>
            <person name="Ay H."/>
            <person name="Saygin H."/>
        </authorList>
    </citation>
    <scope>NUCLEOTIDE SEQUENCE [LARGE SCALE GENOMIC DNA]</scope>
    <source>
        <strain evidence="2 3">JCM 30547</strain>
    </source>
</reference>
<dbReference type="AlphaFoldDB" id="A0A4R4P914"/>
<evidence type="ECO:0000313" key="2">
    <source>
        <dbReference type="EMBL" id="TDC16732.1"/>
    </source>
</evidence>
<gene>
    <name evidence="2" type="ORF">E1261_38445</name>
</gene>
<keyword evidence="3" id="KW-1185">Reference proteome</keyword>
<proteinExistence type="predicted"/>